<reference evidence="1 2" key="1">
    <citation type="journal article" date="2009" name="PLoS Genet.">
        <title>The complete genome and proteome of Laribacter hongkongensis reveal potential mechanisms for adaptations to different temperatures and habitats.</title>
        <authorList>
            <person name="Woo P.C."/>
            <person name="Lau S.K."/>
            <person name="Tse H."/>
            <person name="Teng J.L."/>
            <person name="Curreem S.O."/>
            <person name="Tsang A.K."/>
            <person name="Fan R.Y."/>
            <person name="Wong G.K."/>
            <person name="Huang Y."/>
            <person name="Loman N.J."/>
            <person name="Snyder L.A."/>
            <person name="Cai J.J."/>
            <person name="Huang J.D."/>
            <person name="Mak W."/>
            <person name="Pallen M.J."/>
            <person name="Lok S."/>
            <person name="Yuen K.Y."/>
        </authorList>
    </citation>
    <scope>NUCLEOTIDE SEQUENCE [LARGE SCALE GENOMIC DNA]</scope>
    <source>
        <strain evidence="1 2">HLHK9</strain>
    </source>
</reference>
<sequence length="41" mass="4730">MCSDHRPGCDSYLKALKLSGDEIFARHGKVILFRLTQHRET</sequence>
<proteinExistence type="predicted"/>
<name>C1DBI5_LARHH</name>
<gene>
    <name evidence="1" type="ordered locus">LHK_00387</name>
</gene>
<dbReference type="Proteomes" id="UP000002010">
    <property type="component" value="Chromosome"/>
</dbReference>
<evidence type="ECO:0000313" key="1">
    <source>
        <dbReference type="EMBL" id="ACO73382.1"/>
    </source>
</evidence>
<accession>C1DBI5</accession>
<dbReference type="AlphaFoldDB" id="C1DBI5"/>
<dbReference type="EMBL" id="CP001154">
    <property type="protein sequence ID" value="ACO73382.1"/>
    <property type="molecule type" value="Genomic_DNA"/>
</dbReference>
<protein>
    <submittedName>
        <fullName evidence="1">Uncharacterized protein</fullName>
    </submittedName>
</protein>
<organism evidence="1 2">
    <name type="scientific">Laribacter hongkongensis (strain HLHK9)</name>
    <dbReference type="NCBI Taxonomy" id="557598"/>
    <lineage>
        <taxon>Bacteria</taxon>
        <taxon>Pseudomonadati</taxon>
        <taxon>Pseudomonadota</taxon>
        <taxon>Betaproteobacteria</taxon>
        <taxon>Neisseriales</taxon>
        <taxon>Aquaspirillaceae</taxon>
        <taxon>Laribacter</taxon>
    </lineage>
</organism>
<dbReference type="HOGENOM" id="CLU_3272098_0_0_4"/>
<dbReference type="KEGG" id="lhk:LHK_00387"/>
<keyword evidence="2" id="KW-1185">Reference proteome</keyword>
<evidence type="ECO:0000313" key="2">
    <source>
        <dbReference type="Proteomes" id="UP000002010"/>
    </source>
</evidence>